<keyword evidence="12" id="KW-1185">Reference proteome</keyword>
<feature type="region of interest" description="Disordered" evidence="8">
    <location>
        <begin position="677"/>
        <end position="719"/>
    </location>
</feature>
<reference evidence="11" key="2">
    <citation type="journal article" date="2023" name="Microbiol Resour">
        <title>Decontamination and Annotation of the Draft Genome Sequence of the Oomycete Lagenidium giganteum ARSEF 373.</title>
        <authorList>
            <person name="Morgan W.R."/>
            <person name="Tartar A."/>
        </authorList>
    </citation>
    <scope>NUCLEOTIDE SEQUENCE</scope>
    <source>
        <strain evidence="11">ARSEF 373</strain>
    </source>
</reference>
<dbReference type="InterPro" id="IPR006639">
    <property type="entry name" value="Preselin/SPP"/>
</dbReference>
<feature type="domain" description="PA" evidence="10">
    <location>
        <begin position="95"/>
        <end position="132"/>
    </location>
</feature>
<dbReference type="SUPFAM" id="SSF52025">
    <property type="entry name" value="PA domain"/>
    <property type="match status" value="1"/>
</dbReference>
<evidence type="ECO:0000256" key="3">
    <source>
        <dbReference type="ARBA" id="ARBA00022692"/>
    </source>
</evidence>
<evidence type="ECO:0000256" key="2">
    <source>
        <dbReference type="ARBA" id="ARBA00006859"/>
    </source>
</evidence>
<evidence type="ECO:0000256" key="9">
    <source>
        <dbReference type="SAM" id="Phobius"/>
    </source>
</evidence>
<dbReference type="Pfam" id="PF02225">
    <property type="entry name" value="PA"/>
    <property type="match status" value="1"/>
</dbReference>
<feature type="transmembrane region" description="Helical" evidence="9">
    <location>
        <begin position="616"/>
        <end position="638"/>
    </location>
</feature>
<gene>
    <name evidence="11" type="ORF">N0F65_003295</name>
</gene>
<reference evidence="11" key="1">
    <citation type="submission" date="2022-11" db="EMBL/GenBank/DDBJ databases">
        <authorList>
            <person name="Morgan W.R."/>
            <person name="Tartar A."/>
        </authorList>
    </citation>
    <scope>NUCLEOTIDE SEQUENCE</scope>
    <source>
        <strain evidence="11">ARSEF 373</strain>
    </source>
</reference>
<organism evidence="11 12">
    <name type="scientific">Lagenidium giganteum</name>
    <dbReference type="NCBI Taxonomy" id="4803"/>
    <lineage>
        <taxon>Eukaryota</taxon>
        <taxon>Sar</taxon>
        <taxon>Stramenopiles</taxon>
        <taxon>Oomycota</taxon>
        <taxon>Peronosporomycetes</taxon>
        <taxon>Pythiales</taxon>
        <taxon>Pythiaceae</taxon>
    </lineage>
</organism>
<dbReference type="InterPro" id="IPR007369">
    <property type="entry name" value="Peptidase_A22B_SPP"/>
</dbReference>
<feature type="transmembrane region" description="Helical" evidence="9">
    <location>
        <begin position="644"/>
        <end position="661"/>
    </location>
</feature>
<feature type="transmembrane region" description="Helical" evidence="9">
    <location>
        <begin position="464"/>
        <end position="485"/>
    </location>
</feature>
<dbReference type="GO" id="GO:0010008">
    <property type="term" value="C:endosome membrane"/>
    <property type="evidence" value="ECO:0007669"/>
    <property type="project" value="UniProtKB-SubCell"/>
</dbReference>
<feature type="transmembrane region" description="Helical" evidence="9">
    <location>
        <begin position="543"/>
        <end position="564"/>
    </location>
</feature>
<dbReference type="Proteomes" id="UP001146120">
    <property type="component" value="Unassembled WGS sequence"/>
</dbReference>
<dbReference type="GO" id="GO:0030660">
    <property type="term" value="C:Golgi-associated vesicle membrane"/>
    <property type="evidence" value="ECO:0007669"/>
    <property type="project" value="TreeGrafter"/>
</dbReference>
<evidence type="ECO:0000256" key="5">
    <source>
        <dbReference type="ARBA" id="ARBA00022801"/>
    </source>
</evidence>
<comment type="similarity">
    <text evidence="2">Belongs to the peptidase A22B family.</text>
</comment>
<dbReference type="Gene3D" id="3.50.30.30">
    <property type="match status" value="1"/>
</dbReference>
<keyword evidence="6 9" id="KW-1133">Transmembrane helix</keyword>
<dbReference type="GO" id="GO:0098553">
    <property type="term" value="C:lumenal side of endoplasmic reticulum membrane"/>
    <property type="evidence" value="ECO:0007669"/>
    <property type="project" value="TreeGrafter"/>
</dbReference>
<dbReference type="GO" id="GO:0098554">
    <property type="term" value="C:cytoplasmic side of endoplasmic reticulum membrane"/>
    <property type="evidence" value="ECO:0007669"/>
    <property type="project" value="TreeGrafter"/>
</dbReference>
<dbReference type="SMART" id="SM00730">
    <property type="entry name" value="PSN"/>
    <property type="match status" value="1"/>
</dbReference>
<dbReference type="InterPro" id="IPR003137">
    <property type="entry name" value="PA_domain"/>
</dbReference>
<accession>A0AAV2YXG2</accession>
<dbReference type="AlphaFoldDB" id="A0AAV2YXG2"/>
<evidence type="ECO:0000256" key="4">
    <source>
        <dbReference type="ARBA" id="ARBA00022753"/>
    </source>
</evidence>
<dbReference type="InterPro" id="IPR046450">
    <property type="entry name" value="PA_dom_sf"/>
</dbReference>
<evidence type="ECO:0000256" key="1">
    <source>
        <dbReference type="ARBA" id="ARBA00004337"/>
    </source>
</evidence>
<dbReference type="PANTHER" id="PTHR12174:SF75">
    <property type="entry name" value="SIGNAL PEPTIDE PEPTIDASE-LIKE 2"/>
    <property type="match status" value="1"/>
</dbReference>
<dbReference type="EMBL" id="DAKRPA010000123">
    <property type="protein sequence ID" value="DAZ97868.1"/>
    <property type="molecule type" value="Genomic_DNA"/>
</dbReference>
<comment type="caution">
    <text evidence="11">The sequence shown here is derived from an EMBL/GenBank/DDBJ whole genome shotgun (WGS) entry which is preliminary data.</text>
</comment>
<dbReference type="PANTHER" id="PTHR12174">
    <property type="entry name" value="SIGNAL PEPTIDE PEPTIDASE"/>
    <property type="match status" value="1"/>
</dbReference>
<name>A0AAV2YXG2_9STRA</name>
<dbReference type="GO" id="GO:0005765">
    <property type="term" value="C:lysosomal membrane"/>
    <property type="evidence" value="ECO:0007669"/>
    <property type="project" value="TreeGrafter"/>
</dbReference>
<sequence length="719" mass="79900">MPVAEAADTTQSLLTTVVTVQHADETMVGSSAFDNEWGAKLPRQRVAKSRGKRTFHQLLYVSAAHGLSDPSGCTPLETLQQLFPDVTRPILSDDFVLLVDRGNCSYTEKAWNAQQIGASTLIIVDTLEQLYNRTLSHDAMPELEYYCRNGEGRSAQQITGLDDPEWRQKANVSQCTTNPSCASNMCVPTGKGHQVCCAWDVPDVMGFGKTEHVKQADDITIPVIRLKISDGDALKRLLASEKEVKVSYYVRDPPIADPSQFIIWALAIITVLLGGYKGSAFEREQALLRAARTNPSVATEDPRLRRGTLGDGAENEEEDDELIEDNDTVDLTVYHAIGFLVFGSAFLLLLFYVDIVIVVIVLFALSAVTSTFSELWGPLFRRVKFLRGRMPFSICCATFKPEWLSLRDWSISDLLAALCSIGFSLWWFIMRHQNYAWLFQDVFGICLCVLFLKTIRLPNLRIATILLVLVFFYDIFMVFISPYIFHQSVMIKAATGGNQAGPTKGSGYCLRYPTDTTNKCVREEIPILLRVPKMLDWRDGQSMLGLGDIVLPGLLIVFCARYDYATRGQLMGRVKPNLAHMKSLHSGSIDLTVMEEAHQSESIAAAPVSTPARRGLFGIVMWGYAVGLLLANLGVMLMRQGQPALMYLAPCTLGIVAIIGWQRGILSQLWHGPPELERRRRRSESEIADEGAGATELSMEGATPMTTYSQSQPSPRSER</sequence>
<evidence type="ECO:0000256" key="7">
    <source>
        <dbReference type="ARBA" id="ARBA00023136"/>
    </source>
</evidence>
<feature type="compositionally biased region" description="Polar residues" evidence="8">
    <location>
        <begin position="704"/>
        <end position="719"/>
    </location>
</feature>
<dbReference type="GO" id="GO:0033619">
    <property type="term" value="P:membrane protein proteolysis"/>
    <property type="evidence" value="ECO:0007669"/>
    <property type="project" value="TreeGrafter"/>
</dbReference>
<protein>
    <recommendedName>
        <fullName evidence="10">PA domain-containing protein</fullName>
    </recommendedName>
</protein>
<keyword evidence="4" id="KW-0967">Endosome</keyword>
<keyword evidence="3 9" id="KW-0812">Transmembrane</keyword>
<keyword evidence="7 9" id="KW-0472">Membrane</keyword>
<feature type="transmembrane region" description="Helical" evidence="9">
    <location>
        <begin position="409"/>
        <end position="429"/>
    </location>
</feature>
<evidence type="ECO:0000313" key="12">
    <source>
        <dbReference type="Proteomes" id="UP001146120"/>
    </source>
</evidence>
<feature type="transmembrane region" description="Helical" evidence="9">
    <location>
        <begin position="357"/>
        <end position="380"/>
    </location>
</feature>
<feature type="transmembrane region" description="Helical" evidence="9">
    <location>
        <begin position="331"/>
        <end position="351"/>
    </location>
</feature>
<evidence type="ECO:0000259" key="10">
    <source>
        <dbReference type="Pfam" id="PF02225"/>
    </source>
</evidence>
<dbReference type="Pfam" id="PF04258">
    <property type="entry name" value="Peptidase_A22B"/>
    <property type="match status" value="1"/>
</dbReference>
<evidence type="ECO:0000256" key="6">
    <source>
        <dbReference type="ARBA" id="ARBA00022989"/>
    </source>
</evidence>
<feature type="transmembrane region" description="Helical" evidence="9">
    <location>
        <begin position="435"/>
        <end position="452"/>
    </location>
</feature>
<evidence type="ECO:0000256" key="8">
    <source>
        <dbReference type="SAM" id="MobiDB-lite"/>
    </source>
</evidence>
<keyword evidence="5" id="KW-0378">Hydrolase</keyword>
<feature type="region of interest" description="Disordered" evidence="8">
    <location>
        <begin position="298"/>
        <end position="320"/>
    </location>
</feature>
<evidence type="ECO:0000313" key="11">
    <source>
        <dbReference type="EMBL" id="DAZ97868.1"/>
    </source>
</evidence>
<proteinExistence type="inferred from homology"/>
<dbReference type="GO" id="GO:0042500">
    <property type="term" value="F:aspartic endopeptidase activity, intramembrane cleaving"/>
    <property type="evidence" value="ECO:0007669"/>
    <property type="project" value="InterPro"/>
</dbReference>
<comment type="subcellular location">
    <subcellularLocation>
        <location evidence="1">Endosome membrane</location>
        <topology evidence="1">Multi-pass membrane protein</topology>
    </subcellularLocation>
</comment>